<name>A0A6G0WX76_9STRA</name>
<dbReference type="InterPro" id="IPR042815">
    <property type="entry name" value="DRC10"/>
</dbReference>
<evidence type="ECO:0000256" key="10">
    <source>
        <dbReference type="SAM" id="Coils"/>
    </source>
</evidence>
<comment type="similarity">
    <text evidence="3">Belongs to the DRC10 family.</text>
</comment>
<evidence type="ECO:0000256" key="6">
    <source>
        <dbReference type="ARBA" id="ARBA00022846"/>
    </source>
</evidence>
<comment type="function">
    <text evidence="1">Component of the nexin-dynein regulatory complex (N-DRC), a key regulator of ciliary/flagellar motility which maintains the alignment and integrity of the distal axoneme and regulates microtubule sliding in motile axonemes.</text>
</comment>
<evidence type="ECO:0000256" key="2">
    <source>
        <dbReference type="ARBA" id="ARBA00004611"/>
    </source>
</evidence>
<dbReference type="PANTHER" id="PTHR31598">
    <property type="entry name" value="IQ DOMAIN-CONTAINING PROTEIN D"/>
    <property type="match status" value="1"/>
</dbReference>
<evidence type="ECO:0000313" key="12">
    <source>
        <dbReference type="EMBL" id="KAF0732094.1"/>
    </source>
</evidence>
<protein>
    <recommendedName>
        <fullName evidence="4">Dynein regulatory complex protein 10</fullName>
    </recommendedName>
</protein>
<evidence type="ECO:0000256" key="9">
    <source>
        <dbReference type="ARBA" id="ARBA00023273"/>
    </source>
</evidence>
<dbReference type="VEuPathDB" id="FungiDB:AeMF1_002239"/>
<organism evidence="12 13">
    <name type="scientific">Aphanomyces euteiches</name>
    <dbReference type="NCBI Taxonomy" id="100861"/>
    <lineage>
        <taxon>Eukaryota</taxon>
        <taxon>Sar</taxon>
        <taxon>Stramenopiles</taxon>
        <taxon>Oomycota</taxon>
        <taxon>Saprolegniomycetes</taxon>
        <taxon>Saprolegniales</taxon>
        <taxon>Verrucalvaceae</taxon>
        <taxon>Aphanomyces</taxon>
    </lineage>
</organism>
<keyword evidence="10" id="KW-0175">Coiled coil</keyword>
<evidence type="ECO:0000256" key="11">
    <source>
        <dbReference type="SAM" id="MobiDB-lite"/>
    </source>
</evidence>
<feature type="compositionally biased region" description="Basic residues" evidence="11">
    <location>
        <begin position="376"/>
        <end position="394"/>
    </location>
</feature>
<evidence type="ECO:0000256" key="1">
    <source>
        <dbReference type="ARBA" id="ARBA00003029"/>
    </source>
</evidence>
<keyword evidence="5" id="KW-0963">Cytoplasm</keyword>
<evidence type="ECO:0000256" key="7">
    <source>
        <dbReference type="ARBA" id="ARBA00023069"/>
    </source>
</evidence>
<comment type="subcellular location">
    <subcellularLocation>
        <location evidence="2">Cytoplasm</location>
        <location evidence="2">Cytoskeleton</location>
        <location evidence="2">Flagellum axoneme</location>
    </subcellularLocation>
</comment>
<proteinExistence type="inferred from homology"/>
<dbReference type="AlphaFoldDB" id="A0A6G0WX76"/>
<evidence type="ECO:0000256" key="5">
    <source>
        <dbReference type="ARBA" id="ARBA00022490"/>
    </source>
</evidence>
<dbReference type="PROSITE" id="PS50096">
    <property type="entry name" value="IQ"/>
    <property type="match status" value="1"/>
</dbReference>
<keyword evidence="7" id="KW-0969">Cilium</keyword>
<keyword evidence="8" id="KW-0206">Cytoskeleton</keyword>
<keyword evidence="6" id="KW-0282">Flagellum</keyword>
<dbReference type="PANTHER" id="PTHR31598:SF1">
    <property type="entry name" value="DYNEIN REGULATORY COMPLEX PROTEIN 10"/>
    <property type="match status" value="1"/>
</dbReference>
<reference evidence="12 13" key="1">
    <citation type="submission" date="2019-07" db="EMBL/GenBank/DDBJ databases">
        <title>Genomics analysis of Aphanomyces spp. identifies a new class of oomycete effector associated with host adaptation.</title>
        <authorList>
            <person name="Gaulin E."/>
        </authorList>
    </citation>
    <scope>NUCLEOTIDE SEQUENCE [LARGE SCALE GENOMIC DNA]</scope>
    <source>
        <strain evidence="12 13">ATCC 201684</strain>
    </source>
</reference>
<evidence type="ECO:0000256" key="3">
    <source>
        <dbReference type="ARBA" id="ARBA00009071"/>
    </source>
</evidence>
<accession>A0A6G0WX76</accession>
<evidence type="ECO:0000256" key="8">
    <source>
        <dbReference type="ARBA" id="ARBA00023212"/>
    </source>
</evidence>
<dbReference type="OrthoDB" id="536093at2759"/>
<dbReference type="EMBL" id="VJMJ01000137">
    <property type="protein sequence ID" value="KAF0732094.1"/>
    <property type="molecule type" value="Genomic_DNA"/>
</dbReference>
<feature type="region of interest" description="Disordered" evidence="11">
    <location>
        <begin position="373"/>
        <end position="394"/>
    </location>
</feature>
<keyword evidence="9" id="KW-0966">Cell projection</keyword>
<gene>
    <name evidence="12" type="ORF">Ae201684_010747</name>
</gene>
<keyword evidence="13" id="KW-1185">Reference proteome</keyword>
<evidence type="ECO:0000313" key="13">
    <source>
        <dbReference type="Proteomes" id="UP000481153"/>
    </source>
</evidence>
<evidence type="ECO:0000256" key="4">
    <source>
        <dbReference type="ARBA" id="ARBA00021752"/>
    </source>
</evidence>
<comment type="caution">
    <text evidence="12">The sequence shown here is derived from an EMBL/GenBank/DDBJ whole genome shotgun (WGS) entry which is preliminary data.</text>
</comment>
<sequence length="394" mass="44459">MSKVTGAEGLRLLSLLDEVVEKLQLLAHFPALSMDVEANHMVVLAQQHLVQHLAGDAATLLHQHFTQEEALLSVIHGGRLDLLHDNNQEMTFSAAKQLTRSLCRCFRHDPKALVVATIEKPHGRYFAGSTALVSLSGLFTAMRELAAHALSTSVEQDEAQKVLLNDLEIRIREAENDHKQIAMDVSAQREARDADFRRNAQKIQALTNELHDIEQGADQAATLIEQESKQAEFALLNGYEDKVTRGRDESDGLTTTVNKLREEFHTQEEGHRKRKLKAAVEVSNQIEQYDKDMLAIQAQIDQLRADMAGEVAEIHRLSNLFARLDENNRLAAIDHKRWDDEESARLASEQAFLRRLARVQAAFRGYLVRKHLAEAKKRKKGKKKKGKKGSKKKK</sequence>
<dbReference type="Proteomes" id="UP000481153">
    <property type="component" value="Unassembled WGS sequence"/>
</dbReference>
<feature type="coiled-coil region" evidence="10">
    <location>
        <begin position="157"/>
        <end position="184"/>
    </location>
</feature>